<evidence type="ECO:0000256" key="12">
    <source>
        <dbReference type="PIRSR" id="PIRSR602481-2"/>
    </source>
</evidence>
<evidence type="ECO:0000256" key="9">
    <source>
        <dbReference type="ARBA" id="ARBA00023125"/>
    </source>
</evidence>
<dbReference type="PANTHER" id="PTHR33202:SF2">
    <property type="entry name" value="FERRIC UPTAKE REGULATION PROTEIN"/>
    <property type="match status" value="1"/>
</dbReference>
<proteinExistence type="inferred from homology"/>
<keyword evidence="4" id="KW-0963">Cytoplasm</keyword>
<comment type="cofactor">
    <cofactor evidence="11">
        <name>Zn(2+)</name>
        <dbReference type="ChEBI" id="CHEBI:29105"/>
    </cofactor>
    <text evidence="11">Binds 1 zinc ion per subunit.</text>
</comment>
<evidence type="ECO:0000256" key="2">
    <source>
        <dbReference type="ARBA" id="ARBA00007957"/>
    </source>
</evidence>
<dbReference type="GO" id="GO:0045892">
    <property type="term" value="P:negative regulation of DNA-templated transcription"/>
    <property type="evidence" value="ECO:0007669"/>
    <property type="project" value="TreeGrafter"/>
</dbReference>
<dbReference type="InterPro" id="IPR043135">
    <property type="entry name" value="Fur_C"/>
</dbReference>
<dbReference type="Pfam" id="PF01475">
    <property type="entry name" value="FUR"/>
    <property type="match status" value="1"/>
</dbReference>
<organism evidence="13 14">
    <name type="scientific">Streptomyces venezuelae</name>
    <dbReference type="NCBI Taxonomy" id="54571"/>
    <lineage>
        <taxon>Bacteria</taxon>
        <taxon>Bacillati</taxon>
        <taxon>Actinomycetota</taxon>
        <taxon>Actinomycetes</taxon>
        <taxon>Kitasatosporales</taxon>
        <taxon>Streptomycetaceae</taxon>
        <taxon>Streptomyces</taxon>
    </lineage>
</organism>
<protein>
    <submittedName>
        <fullName evidence="13">Transcriptional repressor</fullName>
    </submittedName>
</protein>
<dbReference type="InterPro" id="IPR036388">
    <property type="entry name" value="WH-like_DNA-bd_sf"/>
</dbReference>
<dbReference type="PANTHER" id="PTHR33202">
    <property type="entry name" value="ZINC UPTAKE REGULATION PROTEIN"/>
    <property type="match status" value="1"/>
</dbReference>
<dbReference type="InterPro" id="IPR002481">
    <property type="entry name" value="FUR"/>
</dbReference>
<dbReference type="GO" id="GO:0000976">
    <property type="term" value="F:transcription cis-regulatory region binding"/>
    <property type="evidence" value="ECO:0007669"/>
    <property type="project" value="TreeGrafter"/>
</dbReference>
<dbReference type="RefSeq" id="WP_150215216.1">
    <property type="nucleotide sequence ID" value="NZ_CP029192.1"/>
</dbReference>
<dbReference type="EMBL" id="CP029192">
    <property type="protein sequence ID" value="QES33054.1"/>
    <property type="molecule type" value="Genomic_DNA"/>
</dbReference>
<dbReference type="Gene3D" id="1.10.10.10">
    <property type="entry name" value="Winged helix-like DNA-binding domain superfamily/Winged helix DNA-binding domain"/>
    <property type="match status" value="1"/>
</dbReference>
<dbReference type="OrthoDB" id="8659436at2"/>
<feature type="binding site" evidence="11">
    <location>
        <position position="91"/>
    </location>
    <ligand>
        <name>Zn(2+)</name>
        <dbReference type="ChEBI" id="CHEBI:29105"/>
    </ligand>
</feature>
<evidence type="ECO:0000256" key="3">
    <source>
        <dbReference type="ARBA" id="ARBA00011738"/>
    </source>
</evidence>
<comment type="cofactor">
    <cofactor evidence="12">
        <name>Mn(2+)</name>
        <dbReference type="ChEBI" id="CHEBI:29035"/>
    </cofactor>
    <cofactor evidence="12">
        <name>Fe(2+)</name>
        <dbReference type="ChEBI" id="CHEBI:29033"/>
    </cofactor>
    <text evidence="12">Binds 1 Mn(2+) or Fe(2+) ion per subunit.</text>
</comment>
<dbReference type="Proteomes" id="UP000322927">
    <property type="component" value="Chromosome"/>
</dbReference>
<evidence type="ECO:0000256" key="10">
    <source>
        <dbReference type="ARBA" id="ARBA00023163"/>
    </source>
</evidence>
<feature type="binding site" evidence="12">
    <location>
        <position position="103"/>
    </location>
    <ligand>
        <name>Fe cation</name>
        <dbReference type="ChEBI" id="CHEBI:24875"/>
    </ligand>
</feature>
<keyword evidence="12" id="KW-0408">Iron</keyword>
<gene>
    <name evidence="13" type="ORF">DEJ48_06260</name>
</gene>
<comment type="similarity">
    <text evidence="2">Belongs to the Fur family.</text>
</comment>
<accession>A0A5P2BRI2</accession>
<evidence type="ECO:0000256" key="11">
    <source>
        <dbReference type="PIRSR" id="PIRSR602481-1"/>
    </source>
</evidence>
<evidence type="ECO:0000256" key="1">
    <source>
        <dbReference type="ARBA" id="ARBA00004496"/>
    </source>
</evidence>
<keyword evidence="8" id="KW-0805">Transcription regulation</keyword>
<evidence type="ECO:0000256" key="4">
    <source>
        <dbReference type="ARBA" id="ARBA00022490"/>
    </source>
</evidence>
<dbReference type="GO" id="GO:0008270">
    <property type="term" value="F:zinc ion binding"/>
    <property type="evidence" value="ECO:0007669"/>
    <property type="project" value="TreeGrafter"/>
</dbReference>
<dbReference type="GO" id="GO:1900376">
    <property type="term" value="P:regulation of secondary metabolite biosynthetic process"/>
    <property type="evidence" value="ECO:0007669"/>
    <property type="project" value="TreeGrafter"/>
</dbReference>
<keyword evidence="5" id="KW-0678">Repressor</keyword>
<comment type="subunit">
    <text evidence="3">Homodimer.</text>
</comment>
<evidence type="ECO:0000256" key="8">
    <source>
        <dbReference type="ARBA" id="ARBA00023015"/>
    </source>
</evidence>
<dbReference type="GO" id="GO:0005829">
    <property type="term" value="C:cytosol"/>
    <property type="evidence" value="ECO:0007669"/>
    <property type="project" value="TreeGrafter"/>
</dbReference>
<feature type="binding site" evidence="11">
    <location>
        <position position="88"/>
    </location>
    <ligand>
        <name>Zn(2+)</name>
        <dbReference type="ChEBI" id="CHEBI:29105"/>
    </ligand>
</feature>
<dbReference type="AlphaFoldDB" id="A0A5P2BRI2"/>
<dbReference type="Gene3D" id="3.30.1490.190">
    <property type="match status" value="1"/>
</dbReference>
<keyword evidence="6 11" id="KW-0479">Metal-binding</keyword>
<feature type="binding site" evidence="11">
    <location>
        <position position="128"/>
    </location>
    <ligand>
        <name>Zn(2+)</name>
        <dbReference type="ChEBI" id="CHEBI:29105"/>
    </ligand>
</feature>
<reference evidence="13 14" key="1">
    <citation type="submission" date="2018-05" db="EMBL/GenBank/DDBJ databases">
        <title>Streptomyces venezuelae.</title>
        <authorList>
            <person name="Kim W."/>
            <person name="Lee N."/>
            <person name="Cho B.-K."/>
        </authorList>
    </citation>
    <scope>NUCLEOTIDE SEQUENCE [LARGE SCALE GENOMIC DNA]</scope>
    <source>
        <strain evidence="13 14">ATCC 14584</strain>
    </source>
</reference>
<dbReference type="GO" id="GO:0003700">
    <property type="term" value="F:DNA-binding transcription factor activity"/>
    <property type="evidence" value="ECO:0007669"/>
    <property type="project" value="InterPro"/>
</dbReference>
<evidence type="ECO:0000256" key="6">
    <source>
        <dbReference type="ARBA" id="ARBA00022723"/>
    </source>
</evidence>
<dbReference type="InterPro" id="IPR036390">
    <property type="entry name" value="WH_DNA-bd_sf"/>
</dbReference>
<keyword evidence="10" id="KW-0804">Transcription</keyword>
<keyword evidence="9" id="KW-0238">DNA-binding</keyword>
<name>A0A5P2BRI2_STRVZ</name>
<evidence type="ECO:0000313" key="14">
    <source>
        <dbReference type="Proteomes" id="UP000322927"/>
    </source>
</evidence>
<dbReference type="SUPFAM" id="SSF46785">
    <property type="entry name" value="Winged helix' DNA-binding domain"/>
    <property type="match status" value="1"/>
</dbReference>
<evidence type="ECO:0000313" key="13">
    <source>
        <dbReference type="EMBL" id="QES33054.1"/>
    </source>
</evidence>
<evidence type="ECO:0000256" key="5">
    <source>
        <dbReference type="ARBA" id="ARBA00022491"/>
    </source>
</evidence>
<feature type="binding site" evidence="11">
    <location>
        <position position="131"/>
    </location>
    <ligand>
        <name>Zn(2+)</name>
        <dbReference type="ChEBI" id="CHEBI:29105"/>
    </ligand>
</feature>
<feature type="binding site" evidence="12">
    <location>
        <position position="120"/>
    </location>
    <ligand>
        <name>Fe cation</name>
        <dbReference type="ChEBI" id="CHEBI:24875"/>
    </ligand>
</feature>
<keyword evidence="7 11" id="KW-0862">Zinc</keyword>
<comment type="subcellular location">
    <subcellularLocation>
        <location evidence="1">Cytoplasm</location>
    </subcellularLocation>
</comment>
<sequence>MTGGAEGVRRTRQREAVLETLGRRAEFVSAQELHALLAGTGRPVGLTTVYRALRELDRAGLLDVVRDETGERLYLRRPTDEHRHYLICRDCGRSRAVDAGTVEAWVDRLAESTGFAELEHTLELNGVCGPCRSAQLCTPRPDMPGASSGRSTRSSS</sequence>
<dbReference type="CDD" id="cd07153">
    <property type="entry name" value="Fur_like"/>
    <property type="match status" value="1"/>
</dbReference>
<evidence type="ECO:0000256" key="7">
    <source>
        <dbReference type="ARBA" id="ARBA00022833"/>
    </source>
</evidence>